<reference evidence="1" key="1">
    <citation type="submission" date="2019-07" db="EMBL/GenBank/DDBJ databases">
        <authorList>
            <person name="Dittberner H."/>
        </authorList>
    </citation>
    <scope>NUCLEOTIDE SEQUENCE [LARGE SCALE GENOMIC DNA]</scope>
</reference>
<protein>
    <submittedName>
        <fullName evidence="1">Uncharacterized protein</fullName>
    </submittedName>
</protein>
<keyword evidence="2" id="KW-1185">Reference proteome</keyword>
<proteinExistence type="predicted"/>
<sequence>MFTLEKSKLLWITRPSDSAIIKIQSCLSPSDPKKFCLFTRCLEILEDQASCAPNVHLIFGRLCPVCLIIIQTNHFGVRSSSYT</sequence>
<name>A0A565C4J4_9BRAS</name>
<dbReference type="EMBL" id="CABITT030000006">
    <property type="protein sequence ID" value="VVB08584.1"/>
    <property type="molecule type" value="Genomic_DNA"/>
</dbReference>
<accession>A0A565C4J4</accession>
<dbReference type="Proteomes" id="UP000489600">
    <property type="component" value="Unassembled WGS sequence"/>
</dbReference>
<organism evidence="1 2">
    <name type="scientific">Arabis nemorensis</name>
    <dbReference type="NCBI Taxonomy" id="586526"/>
    <lineage>
        <taxon>Eukaryota</taxon>
        <taxon>Viridiplantae</taxon>
        <taxon>Streptophyta</taxon>
        <taxon>Embryophyta</taxon>
        <taxon>Tracheophyta</taxon>
        <taxon>Spermatophyta</taxon>
        <taxon>Magnoliopsida</taxon>
        <taxon>eudicotyledons</taxon>
        <taxon>Gunneridae</taxon>
        <taxon>Pentapetalae</taxon>
        <taxon>rosids</taxon>
        <taxon>malvids</taxon>
        <taxon>Brassicales</taxon>
        <taxon>Brassicaceae</taxon>
        <taxon>Arabideae</taxon>
        <taxon>Arabis</taxon>
    </lineage>
</organism>
<comment type="caution">
    <text evidence="1">The sequence shown here is derived from an EMBL/GenBank/DDBJ whole genome shotgun (WGS) entry which is preliminary data.</text>
</comment>
<gene>
    <name evidence="1" type="ORF">ANE_LOCUS19028</name>
</gene>
<dbReference type="AlphaFoldDB" id="A0A565C4J4"/>
<evidence type="ECO:0000313" key="1">
    <source>
        <dbReference type="EMBL" id="VVB08584.1"/>
    </source>
</evidence>
<evidence type="ECO:0000313" key="2">
    <source>
        <dbReference type="Proteomes" id="UP000489600"/>
    </source>
</evidence>